<keyword evidence="4" id="KW-1185">Reference proteome</keyword>
<feature type="signal peptide" evidence="2">
    <location>
        <begin position="1"/>
        <end position="23"/>
    </location>
</feature>
<feature type="compositionally biased region" description="Low complexity" evidence="1">
    <location>
        <begin position="105"/>
        <end position="116"/>
    </location>
</feature>
<feature type="non-terminal residue" evidence="3">
    <location>
        <position position="132"/>
    </location>
</feature>
<gene>
    <name evidence="3" type="ORF">P280DRAFT_517192</name>
</gene>
<evidence type="ECO:0000256" key="1">
    <source>
        <dbReference type="SAM" id="MobiDB-lite"/>
    </source>
</evidence>
<evidence type="ECO:0000313" key="3">
    <source>
        <dbReference type="EMBL" id="KAF2642212.1"/>
    </source>
</evidence>
<evidence type="ECO:0000313" key="4">
    <source>
        <dbReference type="Proteomes" id="UP000799753"/>
    </source>
</evidence>
<accession>A0A6A6S4X8</accession>
<evidence type="ECO:0000256" key="2">
    <source>
        <dbReference type="SAM" id="SignalP"/>
    </source>
</evidence>
<reference evidence="3" key="1">
    <citation type="journal article" date="2020" name="Stud. Mycol.">
        <title>101 Dothideomycetes genomes: a test case for predicting lifestyles and emergence of pathogens.</title>
        <authorList>
            <person name="Haridas S."/>
            <person name="Albert R."/>
            <person name="Binder M."/>
            <person name="Bloem J."/>
            <person name="Labutti K."/>
            <person name="Salamov A."/>
            <person name="Andreopoulos B."/>
            <person name="Baker S."/>
            <person name="Barry K."/>
            <person name="Bills G."/>
            <person name="Bluhm B."/>
            <person name="Cannon C."/>
            <person name="Castanera R."/>
            <person name="Culley D."/>
            <person name="Daum C."/>
            <person name="Ezra D."/>
            <person name="Gonzalez J."/>
            <person name="Henrissat B."/>
            <person name="Kuo A."/>
            <person name="Liang C."/>
            <person name="Lipzen A."/>
            <person name="Lutzoni F."/>
            <person name="Magnuson J."/>
            <person name="Mondo S."/>
            <person name="Nolan M."/>
            <person name="Ohm R."/>
            <person name="Pangilinan J."/>
            <person name="Park H.-J."/>
            <person name="Ramirez L."/>
            <person name="Alfaro M."/>
            <person name="Sun H."/>
            <person name="Tritt A."/>
            <person name="Yoshinaga Y."/>
            <person name="Zwiers L.-H."/>
            <person name="Turgeon B."/>
            <person name="Goodwin S."/>
            <person name="Spatafora J."/>
            <person name="Crous P."/>
            <person name="Grigoriev I."/>
        </authorList>
    </citation>
    <scope>NUCLEOTIDE SEQUENCE</scope>
    <source>
        <strain evidence="3">CBS 473.64</strain>
    </source>
</reference>
<organism evidence="3 4">
    <name type="scientific">Massarina eburnea CBS 473.64</name>
    <dbReference type="NCBI Taxonomy" id="1395130"/>
    <lineage>
        <taxon>Eukaryota</taxon>
        <taxon>Fungi</taxon>
        <taxon>Dikarya</taxon>
        <taxon>Ascomycota</taxon>
        <taxon>Pezizomycotina</taxon>
        <taxon>Dothideomycetes</taxon>
        <taxon>Pleosporomycetidae</taxon>
        <taxon>Pleosporales</taxon>
        <taxon>Massarineae</taxon>
        <taxon>Massarinaceae</taxon>
        <taxon>Massarina</taxon>
    </lineage>
</organism>
<keyword evidence="2" id="KW-0732">Signal</keyword>
<dbReference type="EMBL" id="MU006782">
    <property type="protein sequence ID" value="KAF2642212.1"/>
    <property type="molecule type" value="Genomic_DNA"/>
</dbReference>
<proteinExistence type="predicted"/>
<feature type="compositionally biased region" description="Basic and acidic residues" evidence="1">
    <location>
        <begin position="50"/>
        <end position="61"/>
    </location>
</feature>
<protein>
    <submittedName>
        <fullName evidence="3">Uncharacterized protein</fullName>
    </submittedName>
</protein>
<dbReference type="Proteomes" id="UP000799753">
    <property type="component" value="Unassembled WGS sequence"/>
</dbReference>
<feature type="chain" id="PRO_5025477858" evidence="2">
    <location>
        <begin position="24"/>
        <end position="132"/>
    </location>
</feature>
<dbReference type="AlphaFoldDB" id="A0A6A6S4X8"/>
<sequence length="132" mass="13799">MRFTPATSALILGLLASSQSVVADSGHHDVARRFVDNSNSGAAAYLHAPRSVDDHPLERRQQGKGQTGARPPPPPPNGARPNRRQQGSRPPPPPPAGGKTRVAQREAQQGQGQAGNRPPPPPPAGGNNRVAQ</sequence>
<feature type="region of interest" description="Disordered" evidence="1">
    <location>
        <begin position="47"/>
        <end position="132"/>
    </location>
</feature>
<name>A0A6A6S4X8_9PLEO</name>